<gene>
    <name evidence="1" type="ORF">PanWU01x14_265010</name>
</gene>
<dbReference type="EMBL" id="JXTB01000346">
    <property type="protein sequence ID" value="PON44621.1"/>
    <property type="molecule type" value="Genomic_DNA"/>
</dbReference>
<reference evidence="2" key="1">
    <citation type="submission" date="2016-06" db="EMBL/GenBank/DDBJ databases">
        <title>Parallel loss of symbiosis genes in relatives of nitrogen-fixing non-legume Parasponia.</title>
        <authorList>
            <person name="Van Velzen R."/>
            <person name="Holmer R."/>
            <person name="Bu F."/>
            <person name="Rutten L."/>
            <person name="Van Zeijl A."/>
            <person name="Liu W."/>
            <person name="Santuari L."/>
            <person name="Cao Q."/>
            <person name="Sharma T."/>
            <person name="Shen D."/>
            <person name="Roswanjaya Y."/>
            <person name="Wardhani T."/>
            <person name="Kalhor M.S."/>
            <person name="Jansen J."/>
            <person name="Van den Hoogen J."/>
            <person name="Gungor B."/>
            <person name="Hartog M."/>
            <person name="Hontelez J."/>
            <person name="Verver J."/>
            <person name="Yang W.-C."/>
            <person name="Schijlen E."/>
            <person name="Repin R."/>
            <person name="Schilthuizen M."/>
            <person name="Schranz E."/>
            <person name="Heidstra R."/>
            <person name="Miyata K."/>
            <person name="Fedorova E."/>
            <person name="Kohlen W."/>
            <person name="Bisseling T."/>
            <person name="Smit S."/>
            <person name="Geurts R."/>
        </authorList>
    </citation>
    <scope>NUCLEOTIDE SEQUENCE [LARGE SCALE GENOMIC DNA]</scope>
    <source>
        <strain evidence="2">cv. WU1-14</strain>
    </source>
</reference>
<accession>A0A2P5B785</accession>
<dbReference type="Proteomes" id="UP000237105">
    <property type="component" value="Unassembled WGS sequence"/>
</dbReference>
<proteinExistence type="predicted"/>
<comment type="caution">
    <text evidence="1">The sequence shown here is derived from an EMBL/GenBank/DDBJ whole genome shotgun (WGS) entry which is preliminary data.</text>
</comment>
<dbReference type="OrthoDB" id="1021805at2759"/>
<evidence type="ECO:0000313" key="2">
    <source>
        <dbReference type="Proteomes" id="UP000237105"/>
    </source>
</evidence>
<organism evidence="1 2">
    <name type="scientific">Parasponia andersonii</name>
    <name type="common">Sponia andersonii</name>
    <dbReference type="NCBI Taxonomy" id="3476"/>
    <lineage>
        <taxon>Eukaryota</taxon>
        <taxon>Viridiplantae</taxon>
        <taxon>Streptophyta</taxon>
        <taxon>Embryophyta</taxon>
        <taxon>Tracheophyta</taxon>
        <taxon>Spermatophyta</taxon>
        <taxon>Magnoliopsida</taxon>
        <taxon>eudicotyledons</taxon>
        <taxon>Gunneridae</taxon>
        <taxon>Pentapetalae</taxon>
        <taxon>rosids</taxon>
        <taxon>fabids</taxon>
        <taxon>Rosales</taxon>
        <taxon>Cannabaceae</taxon>
        <taxon>Parasponia</taxon>
    </lineage>
</organism>
<dbReference type="AlphaFoldDB" id="A0A2P5B785"/>
<evidence type="ECO:0008006" key="3">
    <source>
        <dbReference type="Google" id="ProtNLM"/>
    </source>
</evidence>
<sequence length="175" mass="20153">MTPYLLPRTSIMQRKNPLSVANDYKFVNELVFGEVKAECQINFIIAYTFKKFVIGRTMLGTSLGKMIILCEEVFHIVPFPKVAYYSSSLVVWNDSVALFLSSQETWNSNSMCLEMWVVDDYFDVVKGTAYSPLTKCLVFGPLVDFPLPLRFWKSTDDLLLEDGRDEKLLTYNLRT</sequence>
<name>A0A2P5B785_PARAD</name>
<protein>
    <recommendedName>
        <fullName evidence="3">F-box associated domain</fullName>
    </recommendedName>
</protein>
<keyword evidence="2" id="KW-1185">Reference proteome</keyword>
<evidence type="ECO:0000313" key="1">
    <source>
        <dbReference type="EMBL" id="PON44621.1"/>
    </source>
</evidence>